<dbReference type="Proteomes" id="UP000252519">
    <property type="component" value="Unassembled WGS sequence"/>
</dbReference>
<keyword evidence="2" id="KW-1185">Reference proteome</keyword>
<dbReference type="STRING" id="29170.A0A368F1T5"/>
<feature type="non-terminal residue" evidence="1">
    <location>
        <position position="82"/>
    </location>
</feature>
<reference evidence="1 2" key="1">
    <citation type="submission" date="2014-10" db="EMBL/GenBank/DDBJ databases">
        <title>Draft genome of the hookworm Ancylostoma caninum.</title>
        <authorList>
            <person name="Mitreva M."/>
        </authorList>
    </citation>
    <scope>NUCLEOTIDE SEQUENCE [LARGE SCALE GENOMIC DNA]</scope>
    <source>
        <strain evidence="1 2">Baltimore</strain>
    </source>
</reference>
<dbReference type="AlphaFoldDB" id="A0A368F1T5"/>
<accession>A0A368F1T5</accession>
<evidence type="ECO:0000313" key="1">
    <source>
        <dbReference type="EMBL" id="RCN24875.1"/>
    </source>
</evidence>
<comment type="caution">
    <text evidence="1">The sequence shown here is derived from an EMBL/GenBank/DDBJ whole genome shotgun (WGS) entry which is preliminary data.</text>
</comment>
<proteinExistence type="predicted"/>
<evidence type="ECO:0000313" key="2">
    <source>
        <dbReference type="Proteomes" id="UP000252519"/>
    </source>
</evidence>
<organism evidence="1 2">
    <name type="scientific">Ancylostoma caninum</name>
    <name type="common">Dog hookworm</name>
    <dbReference type="NCBI Taxonomy" id="29170"/>
    <lineage>
        <taxon>Eukaryota</taxon>
        <taxon>Metazoa</taxon>
        <taxon>Ecdysozoa</taxon>
        <taxon>Nematoda</taxon>
        <taxon>Chromadorea</taxon>
        <taxon>Rhabditida</taxon>
        <taxon>Rhabditina</taxon>
        <taxon>Rhabditomorpha</taxon>
        <taxon>Strongyloidea</taxon>
        <taxon>Ancylostomatidae</taxon>
        <taxon>Ancylostomatinae</taxon>
        <taxon>Ancylostoma</taxon>
    </lineage>
</organism>
<protein>
    <submittedName>
        <fullName evidence="1">Uncharacterized protein</fullName>
    </submittedName>
</protein>
<name>A0A368F1T5_ANCCA</name>
<dbReference type="EMBL" id="JOJR01015944">
    <property type="protein sequence ID" value="RCN24875.1"/>
    <property type="molecule type" value="Genomic_DNA"/>
</dbReference>
<sequence length="82" mass="9640">MKWLAELSKSGEWQKFKDSKVLEVTKEMRASKKAANQKEQEALVEMLLALFARKDLLHTRTKLCRAMLWRCQKEKCGLKTIK</sequence>
<gene>
    <name evidence="1" type="ORF">ANCCAN_29419</name>
</gene>
<dbReference type="OrthoDB" id="5845087at2759"/>